<dbReference type="EMBL" id="BAAABM010000029">
    <property type="protein sequence ID" value="GAA0341814.1"/>
    <property type="molecule type" value="Genomic_DNA"/>
</dbReference>
<keyword evidence="2" id="KW-1185">Reference proteome</keyword>
<evidence type="ECO:0000313" key="1">
    <source>
        <dbReference type="EMBL" id="GAA0341814.1"/>
    </source>
</evidence>
<name>A0ABN0WMA5_9ACTN</name>
<comment type="caution">
    <text evidence="1">The sequence shown here is derived from an EMBL/GenBank/DDBJ whole genome shotgun (WGS) entry which is preliminary data.</text>
</comment>
<protein>
    <submittedName>
        <fullName evidence="1">Uncharacterized protein</fullName>
    </submittedName>
</protein>
<gene>
    <name evidence="1" type="ORF">GCM10010151_34210</name>
</gene>
<proteinExistence type="predicted"/>
<reference evidence="1 2" key="1">
    <citation type="journal article" date="2019" name="Int. J. Syst. Evol. Microbiol.">
        <title>The Global Catalogue of Microorganisms (GCM) 10K type strain sequencing project: providing services to taxonomists for standard genome sequencing and annotation.</title>
        <authorList>
            <consortium name="The Broad Institute Genomics Platform"/>
            <consortium name="The Broad Institute Genome Sequencing Center for Infectious Disease"/>
            <person name="Wu L."/>
            <person name="Ma J."/>
        </authorList>
    </citation>
    <scope>NUCLEOTIDE SEQUENCE [LARGE SCALE GENOMIC DNA]</scope>
    <source>
        <strain evidence="1 2">JCM 3146</strain>
    </source>
</reference>
<evidence type="ECO:0000313" key="2">
    <source>
        <dbReference type="Proteomes" id="UP001501822"/>
    </source>
</evidence>
<accession>A0ABN0WMA5</accession>
<dbReference type="Proteomes" id="UP001501822">
    <property type="component" value="Unassembled WGS sequence"/>
</dbReference>
<sequence>MAGDPTVPAEGPGPAEPAQVTVIRDTDDLPTTGRRLRELTDPDGGIVVLRPVPYSGSINDFLFCVLEGLGKHLPARLSSPQRPWDQAKAWVTGYRLAHLVVDRAHTMPAEFAPYLRALLGPHRPHRTRLWLIDASRTTASSVVTAFGRDPDSQVRTVDPRELDRIRPRPPAATRAKAIGEPIPDDLPADNFLTFRAACIRALDRNTAARVDQLWLKTFQAARTWLRAHRKVGEAGQAPDRLALPLSIHLAARLYRCASDGEALVRLRATQAAFLRDGLLLHHQTWPGAPGLGHRLTSTAVAAINRATIATGPAAAATLFLLFPFDRRGDERYWHPSTLTMDDVTSTATGIKINGEYLPIPAHARPAIAAHLAFRQMQGPRHPGDPFFDLTPPHDDVRTQADRALTATTAAGDPSADRVEPPAGHGTLWMRQRRLILRNLVGNAHTLDLSTPAWT</sequence>
<organism evidence="1 2">
    <name type="scientific">Actinoallomurus spadix</name>
    <dbReference type="NCBI Taxonomy" id="79912"/>
    <lineage>
        <taxon>Bacteria</taxon>
        <taxon>Bacillati</taxon>
        <taxon>Actinomycetota</taxon>
        <taxon>Actinomycetes</taxon>
        <taxon>Streptosporangiales</taxon>
        <taxon>Thermomonosporaceae</taxon>
        <taxon>Actinoallomurus</taxon>
    </lineage>
</organism>